<dbReference type="GO" id="GO:0004674">
    <property type="term" value="F:protein serine/threonine kinase activity"/>
    <property type="evidence" value="ECO:0007669"/>
    <property type="project" value="UniProtKB-KW"/>
</dbReference>
<feature type="chain" id="PRO_5044830953" description="non-specific serine/threonine protein kinase" evidence="10">
    <location>
        <begin position="43"/>
        <end position="364"/>
    </location>
</feature>
<feature type="domain" description="Wall-associated receptor kinase C-terminal" evidence="12">
    <location>
        <begin position="176"/>
        <end position="267"/>
    </location>
</feature>
<feature type="domain" description="Wall-associated receptor kinase galacturonan-binding" evidence="11">
    <location>
        <begin position="53"/>
        <end position="114"/>
    </location>
</feature>
<keyword evidence="3" id="KW-0812">Transmembrane</keyword>
<dbReference type="InterPro" id="IPR025287">
    <property type="entry name" value="WAK_GUB"/>
</dbReference>
<comment type="caution">
    <text evidence="13">The sequence shown here is derived from an EMBL/GenBank/DDBJ whole genome shotgun (WGS) entry which is preliminary data.</text>
</comment>
<dbReference type="Proteomes" id="UP001634007">
    <property type="component" value="Unassembled WGS sequence"/>
</dbReference>
<evidence type="ECO:0000256" key="1">
    <source>
        <dbReference type="ARBA" id="ARBA00004167"/>
    </source>
</evidence>
<keyword evidence="14" id="KW-1185">Reference proteome</keyword>
<organism evidence="13 14">
    <name type="scientific">Eucalyptus globulus</name>
    <name type="common">Tasmanian blue gum</name>
    <dbReference type="NCBI Taxonomy" id="34317"/>
    <lineage>
        <taxon>Eukaryota</taxon>
        <taxon>Viridiplantae</taxon>
        <taxon>Streptophyta</taxon>
        <taxon>Embryophyta</taxon>
        <taxon>Tracheophyta</taxon>
        <taxon>Spermatophyta</taxon>
        <taxon>Magnoliopsida</taxon>
        <taxon>eudicotyledons</taxon>
        <taxon>Gunneridae</taxon>
        <taxon>Pentapetalae</taxon>
        <taxon>rosids</taxon>
        <taxon>malvids</taxon>
        <taxon>Myrtales</taxon>
        <taxon>Myrtaceae</taxon>
        <taxon>Myrtoideae</taxon>
        <taxon>Eucalypteae</taxon>
        <taxon>Eucalyptus</taxon>
    </lineage>
</organism>
<evidence type="ECO:0000256" key="2">
    <source>
        <dbReference type="ARBA" id="ARBA00012513"/>
    </source>
</evidence>
<accession>A0ABD3JUU2</accession>
<dbReference type="InterPro" id="IPR032872">
    <property type="entry name" value="WAK_assoc_C"/>
</dbReference>
<evidence type="ECO:0000256" key="5">
    <source>
        <dbReference type="ARBA" id="ARBA00022989"/>
    </source>
</evidence>
<keyword evidence="5" id="KW-1133">Transmembrane helix</keyword>
<evidence type="ECO:0000256" key="8">
    <source>
        <dbReference type="ARBA" id="ARBA00047899"/>
    </source>
</evidence>
<evidence type="ECO:0000256" key="9">
    <source>
        <dbReference type="ARBA" id="ARBA00048679"/>
    </source>
</evidence>
<name>A0ABD3JUU2_EUCGL</name>
<evidence type="ECO:0000256" key="4">
    <source>
        <dbReference type="ARBA" id="ARBA00022729"/>
    </source>
</evidence>
<evidence type="ECO:0000259" key="12">
    <source>
        <dbReference type="Pfam" id="PF14380"/>
    </source>
</evidence>
<protein>
    <recommendedName>
        <fullName evidence="2">non-specific serine/threonine protein kinase</fullName>
        <ecNumber evidence="2">2.7.11.1</ecNumber>
    </recommendedName>
</protein>
<evidence type="ECO:0000256" key="3">
    <source>
        <dbReference type="ARBA" id="ARBA00022692"/>
    </source>
</evidence>
<comment type="catalytic activity">
    <reaction evidence="8">
        <text>L-threonyl-[protein] + ATP = O-phospho-L-threonyl-[protein] + ADP + H(+)</text>
        <dbReference type="Rhea" id="RHEA:46608"/>
        <dbReference type="Rhea" id="RHEA-COMP:11060"/>
        <dbReference type="Rhea" id="RHEA-COMP:11605"/>
        <dbReference type="ChEBI" id="CHEBI:15378"/>
        <dbReference type="ChEBI" id="CHEBI:30013"/>
        <dbReference type="ChEBI" id="CHEBI:30616"/>
        <dbReference type="ChEBI" id="CHEBI:61977"/>
        <dbReference type="ChEBI" id="CHEBI:456216"/>
        <dbReference type="EC" id="2.7.11.1"/>
    </reaction>
</comment>
<dbReference type="PANTHER" id="PTHR33138:SF27">
    <property type="entry name" value="WALL-ASSOCIATED RECEPTOR KINASE C-TERMINAL DOMAIN-CONTAINING PROTEIN"/>
    <property type="match status" value="1"/>
</dbReference>
<dbReference type="AlphaFoldDB" id="A0ABD3JUU2"/>
<evidence type="ECO:0000256" key="6">
    <source>
        <dbReference type="ARBA" id="ARBA00023136"/>
    </source>
</evidence>
<dbReference type="EMBL" id="JBJKBG010000007">
    <property type="protein sequence ID" value="KAL3731425.1"/>
    <property type="molecule type" value="Genomic_DNA"/>
</dbReference>
<comment type="subcellular location">
    <subcellularLocation>
        <location evidence="1">Membrane</location>
        <topology evidence="1">Single-pass membrane protein</topology>
    </subcellularLocation>
</comment>
<keyword evidence="7" id="KW-0325">Glycoprotein</keyword>
<proteinExistence type="predicted"/>
<feature type="signal peptide" evidence="10">
    <location>
        <begin position="1"/>
        <end position="42"/>
    </location>
</feature>
<comment type="catalytic activity">
    <reaction evidence="9">
        <text>L-seryl-[protein] + ATP = O-phospho-L-seryl-[protein] + ADP + H(+)</text>
        <dbReference type="Rhea" id="RHEA:17989"/>
        <dbReference type="Rhea" id="RHEA-COMP:9863"/>
        <dbReference type="Rhea" id="RHEA-COMP:11604"/>
        <dbReference type="ChEBI" id="CHEBI:15378"/>
        <dbReference type="ChEBI" id="CHEBI:29999"/>
        <dbReference type="ChEBI" id="CHEBI:30616"/>
        <dbReference type="ChEBI" id="CHEBI:83421"/>
        <dbReference type="ChEBI" id="CHEBI:456216"/>
        <dbReference type="EC" id="2.7.11.1"/>
    </reaction>
</comment>
<dbReference type="GO" id="GO:0016020">
    <property type="term" value="C:membrane"/>
    <property type="evidence" value="ECO:0007669"/>
    <property type="project" value="UniProtKB-SubCell"/>
</dbReference>
<reference evidence="13 14" key="1">
    <citation type="submission" date="2024-11" db="EMBL/GenBank/DDBJ databases">
        <title>Chromosome-level genome assembly of Eucalyptus globulus Labill. provides insights into its genome evolution.</title>
        <authorList>
            <person name="Li X."/>
        </authorList>
    </citation>
    <scope>NUCLEOTIDE SEQUENCE [LARGE SCALE GENOMIC DNA]</scope>
    <source>
        <strain evidence="13">CL2024</strain>
        <tissue evidence="13">Fresh tender leaves</tissue>
    </source>
</reference>
<dbReference type="PANTHER" id="PTHR33138">
    <property type="entry name" value="OS01G0690200 PROTEIN"/>
    <property type="match status" value="1"/>
</dbReference>
<evidence type="ECO:0000256" key="7">
    <source>
        <dbReference type="ARBA" id="ARBA00023180"/>
    </source>
</evidence>
<sequence>MTRTRTRTRTVLTPPLFPLPINTSLSLLLLFSLSLSPRESLSHVDPYFGNCSLPVACGGLNITFPFFVTDRQPSYCGFPGFALSCANDRPVINLTGDDYVVRDIFYKNQSLRISNAALSDGNSTASTYCAPGSLKNLTIPSRPFQLTQNVTATLSLLYNCNISTRADKLLNYKTSCTGEEEGESGVVLGIYGDSEDQEVIDATKSCGTLVEAPVAAEWRGRAEIEEALRSGFLLNWTASDCSACEESGGKCGFEYGIFHFRCYCPDRPHAWHCKPTGTFTSSPSSRVYIASDTISSHRQVRGLVLLYGTRRFITDTVEFSINKKGSTGKIRRIDRKSYHRTIDAREAAALTTMSANRLQMRRKC</sequence>
<evidence type="ECO:0000256" key="10">
    <source>
        <dbReference type="SAM" id="SignalP"/>
    </source>
</evidence>
<keyword evidence="4 10" id="KW-0732">Signal</keyword>
<evidence type="ECO:0000313" key="14">
    <source>
        <dbReference type="Proteomes" id="UP001634007"/>
    </source>
</evidence>
<dbReference type="EC" id="2.7.11.1" evidence="2"/>
<dbReference type="Pfam" id="PF14380">
    <property type="entry name" value="WAK_assoc"/>
    <property type="match status" value="1"/>
</dbReference>
<gene>
    <name evidence="13" type="ORF">ACJRO7_028323</name>
</gene>
<keyword evidence="6" id="KW-0472">Membrane</keyword>
<evidence type="ECO:0000259" key="11">
    <source>
        <dbReference type="Pfam" id="PF13947"/>
    </source>
</evidence>
<evidence type="ECO:0000313" key="13">
    <source>
        <dbReference type="EMBL" id="KAL3731425.1"/>
    </source>
</evidence>
<dbReference type="Pfam" id="PF13947">
    <property type="entry name" value="GUB_WAK_bind"/>
    <property type="match status" value="1"/>
</dbReference>